<sequence>MKASMVIGETYACKTAKKMSRDNVATRALPPIIALSAPSKVTSMTSASPRGNLCTRSTCWPVIHHILTPHQMTKPTAVRSEAGIYQKRCCAILPAPCVRLAC</sequence>
<keyword evidence="2" id="KW-1185">Reference proteome</keyword>
<dbReference type="AlphaFoldDB" id="A0A292PKG1"/>
<protein>
    <submittedName>
        <fullName evidence="1">Uncharacterized protein</fullName>
    </submittedName>
</protein>
<evidence type="ECO:0000313" key="1">
    <source>
        <dbReference type="EMBL" id="CUS07098.1"/>
    </source>
</evidence>
<accession>A0A292PKG1</accession>
<name>A0A292PKG1_9PEZI</name>
<gene>
    <name evidence="1" type="ORF">GSTUAT00008813001</name>
</gene>
<dbReference type="EMBL" id="LN891252">
    <property type="protein sequence ID" value="CUS07098.1"/>
    <property type="molecule type" value="Genomic_DNA"/>
</dbReference>
<evidence type="ECO:0000313" key="2">
    <source>
        <dbReference type="Proteomes" id="UP001412239"/>
    </source>
</evidence>
<organism evidence="1 2">
    <name type="scientific">Tuber aestivum</name>
    <name type="common">summer truffle</name>
    <dbReference type="NCBI Taxonomy" id="59557"/>
    <lineage>
        <taxon>Eukaryota</taxon>
        <taxon>Fungi</taxon>
        <taxon>Dikarya</taxon>
        <taxon>Ascomycota</taxon>
        <taxon>Pezizomycotina</taxon>
        <taxon>Pezizomycetes</taxon>
        <taxon>Pezizales</taxon>
        <taxon>Tuberaceae</taxon>
        <taxon>Tuber</taxon>
    </lineage>
</organism>
<dbReference type="Proteomes" id="UP001412239">
    <property type="component" value="Unassembled WGS sequence"/>
</dbReference>
<proteinExistence type="predicted"/>
<reference evidence="1" key="1">
    <citation type="submission" date="2015-10" db="EMBL/GenBank/DDBJ databases">
        <authorList>
            <person name="Regsiter A."/>
            <person name="william w."/>
        </authorList>
    </citation>
    <scope>NUCLEOTIDE SEQUENCE</scope>
    <source>
        <strain evidence="1">Montdore</strain>
    </source>
</reference>